<dbReference type="GO" id="GO:0003950">
    <property type="term" value="F:NAD+ poly-ADP-ribosyltransferase activity"/>
    <property type="evidence" value="ECO:0007669"/>
    <property type="project" value="InterPro"/>
</dbReference>
<evidence type="ECO:0000256" key="4">
    <source>
        <dbReference type="ARBA" id="ARBA00025212"/>
    </source>
</evidence>
<dbReference type="GO" id="GO:0006388">
    <property type="term" value="P:tRNA splicing, via endonucleolytic cleavage and ligation"/>
    <property type="evidence" value="ECO:0007669"/>
    <property type="project" value="UniProtKB-UniRule"/>
</dbReference>
<dbReference type="Gene3D" id="3.20.170.30">
    <property type="match status" value="1"/>
</dbReference>
<dbReference type="InterPro" id="IPR042081">
    <property type="entry name" value="RNA_2'-PTrans_C"/>
</dbReference>
<dbReference type="Pfam" id="PF01885">
    <property type="entry name" value="PTS_2-RNA"/>
    <property type="match status" value="1"/>
</dbReference>
<dbReference type="HAMAP" id="MF_00299">
    <property type="entry name" value="KptA"/>
    <property type="match status" value="1"/>
</dbReference>
<evidence type="ECO:0000313" key="7">
    <source>
        <dbReference type="Proteomes" id="UP000183469"/>
    </source>
</evidence>
<sequence>MSEKKLSAVEVKISRRIAYILRHSPESAGVAMDEHGWVDTDALMKTLCSQGYSVDSECLDRMVYCNGKKRFIYNDDKTKIRARHGHTVKVDVELKAARPPKFLYHGTVRENTDAIAAEGLLPMKRLYVHLSADVETARQVAGRRKTSIGYVIYRIRSEDMMKDGHTFWPVENGIWLVKAVPPHYLDIL</sequence>
<organism evidence="6 7">
    <name type="scientific">Selenomonas ruminantium</name>
    <dbReference type="NCBI Taxonomy" id="971"/>
    <lineage>
        <taxon>Bacteria</taxon>
        <taxon>Bacillati</taxon>
        <taxon>Bacillota</taxon>
        <taxon>Negativicutes</taxon>
        <taxon>Selenomonadales</taxon>
        <taxon>Selenomonadaceae</taxon>
        <taxon>Selenomonas</taxon>
    </lineage>
</organism>
<dbReference type="InterPro" id="IPR022928">
    <property type="entry name" value="RNA_2'-PTrans_KptA"/>
</dbReference>
<keyword evidence="2 5" id="KW-0808">Transferase</keyword>
<evidence type="ECO:0000256" key="2">
    <source>
        <dbReference type="ARBA" id="ARBA00022679"/>
    </source>
</evidence>
<proteinExistence type="inferred from homology"/>
<gene>
    <name evidence="5" type="primary">kptA</name>
    <name evidence="6" type="ORF">SAMN05660648_02181</name>
</gene>
<dbReference type="SUPFAM" id="SSF56399">
    <property type="entry name" value="ADP-ribosylation"/>
    <property type="match status" value="1"/>
</dbReference>
<dbReference type="InterPro" id="IPR002745">
    <property type="entry name" value="Ptrans_KptA/Tpt1"/>
</dbReference>
<dbReference type="PANTHER" id="PTHR12684:SF2">
    <property type="entry name" value="TRNA 2'-PHOSPHOTRANSFERASE 1"/>
    <property type="match status" value="1"/>
</dbReference>
<comment type="function">
    <text evidence="4 5">Removes the 2'-phosphate from RNA via an intermediate in which the phosphate is ADP-ribosylated by NAD followed by a presumed transesterification to release the RNA and generate ADP-ribose 1''-2''-cyclic phosphate (APPR&gt;P). May function as an ADP-ribosylase.</text>
</comment>
<protein>
    <recommendedName>
        <fullName evidence="5">Probable RNA 2'-phosphotransferase</fullName>
        <ecNumber evidence="5">2.7.1.-</ecNumber>
    </recommendedName>
</protein>
<accession>A0A1H3YWV4</accession>
<dbReference type="GO" id="GO:0000215">
    <property type="term" value="F:tRNA 2'-phosphotransferase activity"/>
    <property type="evidence" value="ECO:0007669"/>
    <property type="project" value="TreeGrafter"/>
</dbReference>
<dbReference type="Proteomes" id="UP000183469">
    <property type="component" value="Unassembled WGS sequence"/>
</dbReference>
<dbReference type="InterPro" id="IPR042080">
    <property type="entry name" value="RNA_2'-PTrans_N"/>
</dbReference>
<dbReference type="EC" id="2.7.1.-" evidence="5"/>
<keyword evidence="3 5" id="KW-0520">NAD</keyword>
<dbReference type="EMBL" id="FNQG01000009">
    <property type="protein sequence ID" value="SEA15936.1"/>
    <property type="molecule type" value="Genomic_DNA"/>
</dbReference>
<dbReference type="PANTHER" id="PTHR12684">
    <property type="entry name" value="PUTATIVE PHOSPHOTRANSFERASE"/>
    <property type="match status" value="1"/>
</dbReference>
<reference evidence="6 7" key="1">
    <citation type="submission" date="2016-10" db="EMBL/GenBank/DDBJ databases">
        <authorList>
            <person name="de Groot N.N."/>
        </authorList>
    </citation>
    <scope>NUCLEOTIDE SEQUENCE [LARGE SCALE GENOMIC DNA]</scope>
    <source>
        <strain evidence="6 7">DSM 2872</strain>
    </source>
</reference>
<dbReference type="RefSeq" id="WP_074672710.1">
    <property type="nucleotide sequence ID" value="NZ_FNQG01000009.1"/>
</dbReference>
<evidence type="ECO:0000256" key="1">
    <source>
        <dbReference type="ARBA" id="ARBA00009836"/>
    </source>
</evidence>
<dbReference type="Gene3D" id="1.10.10.970">
    <property type="entry name" value="RNA 2'-phosphotransferase, Tpt1/KptA family, N-terminal domain"/>
    <property type="match status" value="1"/>
</dbReference>
<evidence type="ECO:0000256" key="3">
    <source>
        <dbReference type="ARBA" id="ARBA00023027"/>
    </source>
</evidence>
<dbReference type="AlphaFoldDB" id="A0A1H3YWV4"/>
<evidence type="ECO:0000256" key="5">
    <source>
        <dbReference type="HAMAP-Rule" id="MF_00299"/>
    </source>
</evidence>
<comment type="similarity">
    <text evidence="1 5">Belongs to the KptA/TPT1 family.</text>
</comment>
<name>A0A1H3YWV4_SELRU</name>
<evidence type="ECO:0000313" key="6">
    <source>
        <dbReference type="EMBL" id="SEA15936.1"/>
    </source>
</evidence>